<proteinExistence type="predicted"/>
<feature type="chain" id="PRO_5011648314" description="Beta/Gamma crystallin" evidence="1">
    <location>
        <begin position="23"/>
        <end position="122"/>
    </location>
</feature>
<dbReference type="Proteomes" id="UP000199423">
    <property type="component" value="Unassembled WGS sequence"/>
</dbReference>
<sequence>MRIFSIGLTAAALLVSAVSAEAQSLRLDDRGFSFKFGPNDRQGDVEGKRANCEVYARIAQVQADANDRFRCGFRGPRWDRDLRPHFTWCRWTPRRVVADEQRGRSEQLQDCFNRLGDFDGRR</sequence>
<dbReference type="AlphaFoldDB" id="A0A1I7N537"/>
<evidence type="ECO:0000313" key="3">
    <source>
        <dbReference type="Proteomes" id="UP000199423"/>
    </source>
</evidence>
<dbReference type="EMBL" id="FPCH01000001">
    <property type="protein sequence ID" value="SFV29693.1"/>
    <property type="molecule type" value="Genomic_DNA"/>
</dbReference>
<feature type="signal peptide" evidence="1">
    <location>
        <begin position="1"/>
        <end position="22"/>
    </location>
</feature>
<reference evidence="3" key="1">
    <citation type="submission" date="2016-10" db="EMBL/GenBank/DDBJ databases">
        <authorList>
            <person name="Varghese N."/>
            <person name="Submissions S."/>
        </authorList>
    </citation>
    <scope>NUCLEOTIDE SEQUENCE [LARGE SCALE GENOMIC DNA]</scope>
    <source>
        <strain evidence="3">DSM 1565</strain>
    </source>
</reference>
<evidence type="ECO:0000313" key="2">
    <source>
        <dbReference type="EMBL" id="SFV29693.1"/>
    </source>
</evidence>
<evidence type="ECO:0000256" key="1">
    <source>
        <dbReference type="SAM" id="SignalP"/>
    </source>
</evidence>
<keyword evidence="1" id="KW-0732">Signal</keyword>
<name>A0A1I7N537_9HYPH</name>
<organism evidence="2 3">
    <name type="scientific">Hyphomicrobium facile</name>
    <dbReference type="NCBI Taxonomy" id="51670"/>
    <lineage>
        <taxon>Bacteria</taxon>
        <taxon>Pseudomonadati</taxon>
        <taxon>Pseudomonadota</taxon>
        <taxon>Alphaproteobacteria</taxon>
        <taxon>Hyphomicrobiales</taxon>
        <taxon>Hyphomicrobiaceae</taxon>
        <taxon>Hyphomicrobium</taxon>
    </lineage>
</organism>
<accession>A0A1I7N537</accession>
<evidence type="ECO:0008006" key="4">
    <source>
        <dbReference type="Google" id="ProtNLM"/>
    </source>
</evidence>
<protein>
    <recommendedName>
        <fullName evidence="4">Beta/Gamma crystallin</fullName>
    </recommendedName>
</protein>
<gene>
    <name evidence="2" type="ORF">SAMN04488557_1311</name>
</gene>
<keyword evidence="3" id="KW-1185">Reference proteome</keyword>